<reference evidence="1" key="2">
    <citation type="submission" date="2023-06" db="EMBL/GenBank/DDBJ databases">
        <authorList>
            <consortium name="Lawrence Berkeley National Laboratory"/>
            <person name="Haridas S."/>
            <person name="Hensen N."/>
            <person name="Bonometti L."/>
            <person name="Westerberg I."/>
            <person name="Brannstrom I.O."/>
            <person name="Guillou S."/>
            <person name="Cros-Aarteil S."/>
            <person name="Calhoun S."/>
            <person name="Kuo A."/>
            <person name="Mondo S."/>
            <person name="Pangilinan J."/>
            <person name="Riley R."/>
            <person name="Labutti K."/>
            <person name="Andreopoulos B."/>
            <person name="Lipzen A."/>
            <person name="Chen C."/>
            <person name="Yanf M."/>
            <person name="Daum C."/>
            <person name="Ng V."/>
            <person name="Clum A."/>
            <person name="Steindorff A."/>
            <person name="Ohm R."/>
            <person name="Martin F."/>
            <person name="Silar P."/>
            <person name="Natvig D."/>
            <person name="Lalanne C."/>
            <person name="Gautier V."/>
            <person name="Ament-Velasquez S.L."/>
            <person name="Kruys A."/>
            <person name="Hutchinson M.I."/>
            <person name="Powell A.J."/>
            <person name="Barry K."/>
            <person name="Miller A.N."/>
            <person name="Grigoriev I.V."/>
            <person name="Debuchy R."/>
            <person name="Gladieux P."/>
            <person name="Thoren M.H."/>
            <person name="Johannesson H."/>
        </authorList>
    </citation>
    <scope>NUCLEOTIDE SEQUENCE</scope>
    <source>
        <strain evidence="1">CBS 168.71</strain>
    </source>
</reference>
<dbReference type="EMBL" id="JAUEPN010000009">
    <property type="protein sequence ID" value="KAK3291607.1"/>
    <property type="molecule type" value="Genomic_DNA"/>
</dbReference>
<proteinExistence type="predicted"/>
<dbReference type="Proteomes" id="UP001278766">
    <property type="component" value="Unassembled WGS sequence"/>
</dbReference>
<reference evidence="1" key="1">
    <citation type="journal article" date="2023" name="Mol. Phylogenet. Evol.">
        <title>Genome-scale phylogeny and comparative genomics of the fungal order Sordariales.</title>
        <authorList>
            <person name="Hensen N."/>
            <person name="Bonometti L."/>
            <person name="Westerberg I."/>
            <person name="Brannstrom I.O."/>
            <person name="Guillou S."/>
            <person name="Cros-Aarteil S."/>
            <person name="Calhoun S."/>
            <person name="Haridas S."/>
            <person name="Kuo A."/>
            <person name="Mondo S."/>
            <person name="Pangilinan J."/>
            <person name="Riley R."/>
            <person name="LaButti K."/>
            <person name="Andreopoulos B."/>
            <person name="Lipzen A."/>
            <person name="Chen C."/>
            <person name="Yan M."/>
            <person name="Daum C."/>
            <person name="Ng V."/>
            <person name="Clum A."/>
            <person name="Steindorff A."/>
            <person name="Ohm R.A."/>
            <person name="Martin F."/>
            <person name="Silar P."/>
            <person name="Natvig D.O."/>
            <person name="Lalanne C."/>
            <person name="Gautier V."/>
            <person name="Ament-Velasquez S.L."/>
            <person name="Kruys A."/>
            <person name="Hutchinson M.I."/>
            <person name="Powell A.J."/>
            <person name="Barry K."/>
            <person name="Miller A.N."/>
            <person name="Grigoriev I.V."/>
            <person name="Debuchy R."/>
            <person name="Gladieux P."/>
            <person name="Hiltunen Thoren M."/>
            <person name="Johannesson H."/>
        </authorList>
    </citation>
    <scope>NUCLEOTIDE SEQUENCE</scope>
    <source>
        <strain evidence="1">CBS 168.71</strain>
    </source>
</reference>
<evidence type="ECO:0000313" key="2">
    <source>
        <dbReference type="Proteomes" id="UP001278766"/>
    </source>
</evidence>
<dbReference type="InterPro" id="IPR036684">
    <property type="entry name" value="Ca_lectin_sf"/>
</dbReference>
<accession>A0AAE0H7W0</accession>
<name>A0AAE0H7W0_9PEZI</name>
<evidence type="ECO:0000313" key="1">
    <source>
        <dbReference type="EMBL" id="KAK3291607.1"/>
    </source>
</evidence>
<keyword evidence="2" id="KW-1185">Reference proteome</keyword>
<protein>
    <submittedName>
        <fullName evidence="1">Uncharacterized protein</fullName>
    </submittedName>
</protein>
<gene>
    <name evidence="1" type="ORF">B0H64DRAFT_478348</name>
</gene>
<dbReference type="AlphaFoldDB" id="A0AAE0H7W0"/>
<dbReference type="Gene3D" id="2.60.120.400">
    <property type="entry name" value="Calcium-mediated lectin"/>
    <property type="match status" value="1"/>
</dbReference>
<dbReference type="RefSeq" id="XP_062655121.1">
    <property type="nucleotide sequence ID" value="XM_062808245.1"/>
</dbReference>
<comment type="caution">
    <text evidence="1">The sequence shown here is derived from an EMBL/GenBank/DDBJ whole genome shotgun (WGS) entry which is preliminary data.</text>
</comment>
<organism evidence="1 2">
    <name type="scientific">Chaetomium fimeti</name>
    <dbReference type="NCBI Taxonomy" id="1854472"/>
    <lineage>
        <taxon>Eukaryota</taxon>
        <taxon>Fungi</taxon>
        <taxon>Dikarya</taxon>
        <taxon>Ascomycota</taxon>
        <taxon>Pezizomycotina</taxon>
        <taxon>Sordariomycetes</taxon>
        <taxon>Sordariomycetidae</taxon>
        <taxon>Sordariales</taxon>
        <taxon>Chaetomiaceae</taxon>
        <taxon>Chaetomium</taxon>
    </lineage>
</organism>
<dbReference type="GeneID" id="87845193"/>
<sequence>MSDNFIKVGRGPFTIKVPAGHRVEIKAHTNALYRQKVDVADVLKVENYVMTGDGEDKPMTFDNGEPGSRGVHITGGKFTLPTIAHPVEAYRELKVTCTFSRPGETKWHNSEVWIRGPRETDDIDPNSDHEWEVKTEDGADDDRNDTVLHINAHGDW</sequence>